<feature type="compositionally biased region" description="Polar residues" evidence="1">
    <location>
        <begin position="719"/>
        <end position="729"/>
    </location>
</feature>
<dbReference type="GO" id="GO:0003824">
    <property type="term" value="F:catalytic activity"/>
    <property type="evidence" value="ECO:0007669"/>
    <property type="project" value="InterPro"/>
</dbReference>
<feature type="region of interest" description="Disordered" evidence="1">
    <location>
        <begin position="1"/>
        <end position="37"/>
    </location>
</feature>
<evidence type="ECO:0000313" key="3">
    <source>
        <dbReference type="EMBL" id="KAH7939972.1"/>
    </source>
</evidence>
<feature type="region of interest" description="Disordered" evidence="1">
    <location>
        <begin position="265"/>
        <end position="288"/>
    </location>
</feature>
<dbReference type="EMBL" id="JABSTV010001254">
    <property type="protein sequence ID" value="KAH7939972.1"/>
    <property type="molecule type" value="Genomic_DNA"/>
</dbReference>
<gene>
    <name evidence="3" type="ORF">HPB52_019814</name>
</gene>
<accession>A0A9D4PGW7</accession>
<keyword evidence="4" id="KW-1185">Reference proteome</keyword>
<dbReference type="SUPFAM" id="SSF56219">
    <property type="entry name" value="DNase I-like"/>
    <property type="match status" value="1"/>
</dbReference>
<dbReference type="Proteomes" id="UP000821837">
    <property type="component" value="Chromosome 8"/>
</dbReference>
<dbReference type="Gene3D" id="3.60.10.10">
    <property type="entry name" value="Endonuclease/exonuclease/phosphatase"/>
    <property type="match status" value="1"/>
</dbReference>
<feature type="compositionally biased region" description="Polar residues" evidence="1">
    <location>
        <begin position="71"/>
        <end position="81"/>
    </location>
</feature>
<organism evidence="3 4">
    <name type="scientific">Rhipicephalus sanguineus</name>
    <name type="common">Brown dog tick</name>
    <name type="synonym">Ixodes sanguineus</name>
    <dbReference type="NCBI Taxonomy" id="34632"/>
    <lineage>
        <taxon>Eukaryota</taxon>
        <taxon>Metazoa</taxon>
        <taxon>Ecdysozoa</taxon>
        <taxon>Arthropoda</taxon>
        <taxon>Chelicerata</taxon>
        <taxon>Arachnida</taxon>
        <taxon>Acari</taxon>
        <taxon>Parasitiformes</taxon>
        <taxon>Ixodida</taxon>
        <taxon>Ixodoidea</taxon>
        <taxon>Ixodidae</taxon>
        <taxon>Rhipicephalinae</taxon>
        <taxon>Rhipicephalus</taxon>
        <taxon>Rhipicephalus</taxon>
    </lineage>
</organism>
<dbReference type="AlphaFoldDB" id="A0A9D4PGW7"/>
<feature type="compositionally biased region" description="Basic and acidic residues" evidence="1">
    <location>
        <begin position="272"/>
        <end position="288"/>
    </location>
</feature>
<feature type="region of interest" description="Disordered" evidence="1">
    <location>
        <begin position="71"/>
        <end position="114"/>
    </location>
</feature>
<evidence type="ECO:0000256" key="1">
    <source>
        <dbReference type="SAM" id="MobiDB-lite"/>
    </source>
</evidence>
<reference evidence="3" key="1">
    <citation type="journal article" date="2020" name="Cell">
        <title>Large-Scale Comparative Analyses of Tick Genomes Elucidate Their Genetic Diversity and Vector Capacities.</title>
        <authorList>
            <consortium name="Tick Genome and Microbiome Consortium (TIGMIC)"/>
            <person name="Jia N."/>
            <person name="Wang J."/>
            <person name="Shi W."/>
            <person name="Du L."/>
            <person name="Sun Y."/>
            <person name="Zhan W."/>
            <person name="Jiang J.F."/>
            <person name="Wang Q."/>
            <person name="Zhang B."/>
            <person name="Ji P."/>
            <person name="Bell-Sakyi L."/>
            <person name="Cui X.M."/>
            <person name="Yuan T.T."/>
            <person name="Jiang B.G."/>
            <person name="Yang W.F."/>
            <person name="Lam T.T."/>
            <person name="Chang Q.C."/>
            <person name="Ding S.J."/>
            <person name="Wang X.J."/>
            <person name="Zhu J.G."/>
            <person name="Ruan X.D."/>
            <person name="Zhao L."/>
            <person name="Wei J.T."/>
            <person name="Ye R.Z."/>
            <person name="Que T.C."/>
            <person name="Du C.H."/>
            <person name="Zhou Y.H."/>
            <person name="Cheng J.X."/>
            <person name="Dai P.F."/>
            <person name="Guo W.B."/>
            <person name="Han X.H."/>
            <person name="Huang E.J."/>
            <person name="Li L.F."/>
            <person name="Wei W."/>
            <person name="Gao Y.C."/>
            <person name="Liu J.Z."/>
            <person name="Shao H.Z."/>
            <person name="Wang X."/>
            <person name="Wang C.C."/>
            <person name="Yang T.C."/>
            <person name="Huo Q.B."/>
            <person name="Li W."/>
            <person name="Chen H.Y."/>
            <person name="Chen S.E."/>
            <person name="Zhou L.G."/>
            <person name="Ni X.B."/>
            <person name="Tian J.H."/>
            <person name="Sheng Y."/>
            <person name="Liu T."/>
            <person name="Pan Y.S."/>
            <person name="Xia L.Y."/>
            <person name="Li J."/>
            <person name="Zhao F."/>
            <person name="Cao W.C."/>
        </authorList>
    </citation>
    <scope>NUCLEOTIDE SEQUENCE</scope>
    <source>
        <strain evidence="3">Rsan-2018</strain>
    </source>
</reference>
<evidence type="ECO:0000259" key="2">
    <source>
        <dbReference type="Pfam" id="PF14529"/>
    </source>
</evidence>
<proteinExistence type="predicted"/>
<feature type="compositionally biased region" description="Low complexity" evidence="1">
    <location>
        <begin position="98"/>
        <end position="112"/>
    </location>
</feature>
<reference evidence="3" key="2">
    <citation type="submission" date="2021-09" db="EMBL/GenBank/DDBJ databases">
        <authorList>
            <person name="Jia N."/>
            <person name="Wang J."/>
            <person name="Shi W."/>
            <person name="Du L."/>
            <person name="Sun Y."/>
            <person name="Zhan W."/>
            <person name="Jiang J."/>
            <person name="Wang Q."/>
            <person name="Zhang B."/>
            <person name="Ji P."/>
            <person name="Sakyi L.B."/>
            <person name="Cui X."/>
            <person name="Yuan T."/>
            <person name="Jiang B."/>
            <person name="Yang W."/>
            <person name="Lam T.T.-Y."/>
            <person name="Chang Q."/>
            <person name="Ding S."/>
            <person name="Wang X."/>
            <person name="Zhu J."/>
            <person name="Ruan X."/>
            <person name="Zhao L."/>
            <person name="Wei J."/>
            <person name="Que T."/>
            <person name="Du C."/>
            <person name="Cheng J."/>
            <person name="Dai P."/>
            <person name="Han X."/>
            <person name="Huang E."/>
            <person name="Gao Y."/>
            <person name="Liu J."/>
            <person name="Shao H."/>
            <person name="Ye R."/>
            <person name="Li L."/>
            <person name="Wei W."/>
            <person name="Wang X."/>
            <person name="Wang C."/>
            <person name="Huo Q."/>
            <person name="Li W."/>
            <person name="Guo W."/>
            <person name="Chen H."/>
            <person name="Chen S."/>
            <person name="Zhou L."/>
            <person name="Zhou L."/>
            <person name="Ni X."/>
            <person name="Tian J."/>
            <person name="Zhou Y."/>
            <person name="Sheng Y."/>
            <person name="Liu T."/>
            <person name="Pan Y."/>
            <person name="Xia L."/>
            <person name="Li J."/>
            <person name="Zhao F."/>
            <person name="Cao W."/>
        </authorList>
    </citation>
    <scope>NUCLEOTIDE SEQUENCE</scope>
    <source>
        <strain evidence="3">Rsan-2018</strain>
        <tissue evidence="3">Larvae</tissue>
    </source>
</reference>
<dbReference type="InterPro" id="IPR005135">
    <property type="entry name" value="Endo/exonuclease/phosphatase"/>
</dbReference>
<dbReference type="InterPro" id="IPR036691">
    <property type="entry name" value="Endo/exonu/phosph_ase_sf"/>
</dbReference>
<dbReference type="Pfam" id="PF14529">
    <property type="entry name" value="Exo_endo_phos_2"/>
    <property type="match status" value="1"/>
</dbReference>
<protein>
    <recommendedName>
        <fullName evidence="2">Endonuclease/exonuclease/phosphatase domain-containing protein</fullName>
    </recommendedName>
</protein>
<feature type="domain" description="Endonuclease/exonuclease/phosphatase" evidence="2">
    <location>
        <begin position="353"/>
        <end position="446"/>
    </location>
</feature>
<evidence type="ECO:0000313" key="4">
    <source>
        <dbReference type="Proteomes" id="UP000821837"/>
    </source>
</evidence>
<name>A0A9D4PGW7_RHISA</name>
<sequence length="766" mass="83490">MQATASKPSECPGGSPGSTKTPRWDLGLTSGSSGGQTRAQQAVVRHLCATAMSLNCEAASVVTETQGCAQGTTADMDTCTPTHKEPNASGSGKRRIDASSPASAASVAPPASKRSCVAPNDEFSAFRASGPVYKVAVKPLASFDVASFSNRALQQALNSCLKTSNFQGFAIHKSTNTVSVWVRSLQDVDRLRTLQAVAASEETTVPVQAYLTSGTELRRYVVTGVDMGESPEELEMDSDPTLAELDQRLASLQEEVRRLTQRRAAIRQRTTRSSEHHPSTQACEQERLQCHQSQPVPVSHDKRCGAPDCTPGKVAVYVTTKFAQSPIPLTQWYNRWQEVVAVLVPLHCTDVILVSCYVGPYSGQNSHNNLGWLRHLQQAYSGRPILVAGDFNAPHMAWGYPTTSQRGQMVMEAFVDAQFELLNSPDAPTRRRDHAGVPAYSPDLTWWLGHASVSEDPLDAIRTIVSNATVISWVDERHPTPDLQLLRLWADRRRAENALSRSPDSFVDRYNLNRLTAVARRHEKRLSRSNWMQWCASLGPSSTSYSIWRTFRAMERGARAPDSVSSACLASGKDPALFAAEVARSLYPNFDSAPAAFTRPFFIPTQAGAMEEQGGKGSAYAAVRLLHRPLSGHRGANNGRWAGGVPELPLARASTNLDRTVIGNETLTCCLPDAWRTKSEITPSHTSNKYTLLHDWPPSHRDASADLTARKRSARVPLVTSSPEFSSAGSGHGDETEEAKDPPCRRCCEPKIISAGVQRKSCFNVA</sequence>
<comment type="caution">
    <text evidence="3">The sequence shown here is derived from an EMBL/GenBank/DDBJ whole genome shotgun (WGS) entry which is preliminary data.</text>
</comment>
<feature type="region of interest" description="Disordered" evidence="1">
    <location>
        <begin position="713"/>
        <end position="742"/>
    </location>
</feature>